<dbReference type="OrthoDB" id="149040at2"/>
<sequence>MKNLFEGKKDLNKYVTSISIYGAEFRVYYWGGWQRHFGTKAHVHSFFEVSYVLGGTGEYQERDVSYLLAPHSLILTRPNQEHKISSVQGMYYLYFAFELKESESAKEWRHYIQDLQQEVQPVIHSQEEAIHAYLWKALYQSAIDVEHRWKEDMLKQLASNLLPAILDSFYPLPEQESSLKDNDDDFDERKILVYRVNLYIKDNLQKNLKISEVADDFYVSKRHLSRLIREETGKTFTEILQEERLSLATEYLRGTKMSIKDIATACGFSSLHYFTKVFTQIIRTPPAKYRKIYQGTVESEFKES</sequence>
<dbReference type="PROSITE" id="PS01124">
    <property type="entry name" value="HTH_ARAC_FAMILY_2"/>
    <property type="match status" value="1"/>
</dbReference>
<dbReference type="AlphaFoldDB" id="A0A0A1MG69"/>
<dbReference type="GO" id="GO:0043565">
    <property type="term" value="F:sequence-specific DNA binding"/>
    <property type="evidence" value="ECO:0007669"/>
    <property type="project" value="InterPro"/>
</dbReference>
<keyword evidence="3" id="KW-0804">Transcription</keyword>
<dbReference type="InterPro" id="IPR037923">
    <property type="entry name" value="HTH-like"/>
</dbReference>
<name>A0A0A1MG69_9BACI</name>
<dbReference type="STRING" id="545501.BN997_01954"/>
<dbReference type="InterPro" id="IPR018060">
    <property type="entry name" value="HTH_AraC"/>
</dbReference>
<dbReference type="InterPro" id="IPR018062">
    <property type="entry name" value="HTH_AraC-typ_CS"/>
</dbReference>
<evidence type="ECO:0000256" key="1">
    <source>
        <dbReference type="ARBA" id="ARBA00023015"/>
    </source>
</evidence>
<evidence type="ECO:0000259" key="4">
    <source>
        <dbReference type="PROSITE" id="PS01124"/>
    </source>
</evidence>
<evidence type="ECO:0000313" key="6">
    <source>
        <dbReference type="Proteomes" id="UP000040453"/>
    </source>
</evidence>
<dbReference type="Gene3D" id="1.10.10.60">
    <property type="entry name" value="Homeodomain-like"/>
    <property type="match status" value="2"/>
</dbReference>
<dbReference type="InterPro" id="IPR014710">
    <property type="entry name" value="RmlC-like_jellyroll"/>
</dbReference>
<dbReference type="SUPFAM" id="SSF51215">
    <property type="entry name" value="Regulatory protein AraC"/>
    <property type="match status" value="1"/>
</dbReference>
<dbReference type="Pfam" id="PF12833">
    <property type="entry name" value="HTH_18"/>
    <property type="match status" value="1"/>
</dbReference>
<keyword evidence="6" id="KW-1185">Reference proteome</keyword>
<reference evidence="5 6" key="1">
    <citation type="submission" date="2014-11" db="EMBL/GenBank/DDBJ databases">
        <authorList>
            <person name="Urmite Genomes Urmite Genomes"/>
        </authorList>
    </citation>
    <scope>NUCLEOTIDE SEQUENCE [LARGE SCALE GENOMIC DNA]</scope>
    <source>
        <strain evidence="5 6">Oc5</strain>
    </source>
</reference>
<gene>
    <name evidence="5" type="primary">xylR</name>
    <name evidence="5" type="ORF">BN997_01954</name>
</gene>
<feature type="domain" description="HTH araC/xylS-type" evidence="4">
    <location>
        <begin position="194"/>
        <end position="292"/>
    </location>
</feature>
<protein>
    <submittedName>
        <fullName evidence="5">Xylose operon regulatory protein</fullName>
    </submittedName>
</protein>
<dbReference type="SMART" id="SM00342">
    <property type="entry name" value="HTH_ARAC"/>
    <property type="match status" value="1"/>
</dbReference>
<dbReference type="PANTHER" id="PTHR43280">
    <property type="entry name" value="ARAC-FAMILY TRANSCRIPTIONAL REGULATOR"/>
    <property type="match status" value="1"/>
</dbReference>
<dbReference type="Pfam" id="PF02311">
    <property type="entry name" value="AraC_binding"/>
    <property type="match status" value="1"/>
</dbReference>
<dbReference type="SUPFAM" id="SSF46689">
    <property type="entry name" value="Homeodomain-like"/>
    <property type="match status" value="2"/>
</dbReference>
<accession>A0A0A1MG69</accession>
<dbReference type="RefSeq" id="WP_042531683.1">
    <property type="nucleotide sequence ID" value="NZ_CDGG01000001.1"/>
</dbReference>
<keyword evidence="2" id="KW-0238">DNA-binding</keyword>
<dbReference type="PROSITE" id="PS00041">
    <property type="entry name" value="HTH_ARAC_FAMILY_1"/>
    <property type="match status" value="1"/>
</dbReference>
<keyword evidence="1" id="KW-0805">Transcription regulation</keyword>
<evidence type="ECO:0000256" key="2">
    <source>
        <dbReference type="ARBA" id="ARBA00023125"/>
    </source>
</evidence>
<dbReference type="PANTHER" id="PTHR43280:SF28">
    <property type="entry name" value="HTH-TYPE TRANSCRIPTIONAL ACTIVATOR RHAS"/>
    <property type="match status" value="1"/>
</dbReference>
<proteinExistence type="predicted"/>
<dbReference type="EMBL" id="CDGG01000001">
    <property type="protein sequence ID" value="CEI82098.1"/>
    <property type="molecule type" value="Genomic_DNA"/>
</dbReference>
<evidence type="ECO:0000313" key="5">
    <source>
        <dbReference type="EMBL" id="CEI82098.1"/>
    </source>
</evidence>
<dbReference type="GO" id="GO:0003700">
    <property type="term" value="F:DNA-binding transcription factor activity"/>
    <property type="evidence" value="ECO:0007669"/>
    <property type="project" value="InterPro"/>
</dbReference>
<evidence type="ECO:0000256" key="3">
    <source>
        <dbReference type="ARBA" id="ARBA00023163"/>
    </source>
</evidence>
<dbReference type="InterPro" id="IPR003313">
    <property type="entry name" value="AraC-bd"/>
</dbReference>
<dbReference type="InterPro" id="IPR009057">
    <property type="entry name" value="Homeodomain-like_sf"/>
</dbReference>
<dbReference type="Gene3D" id="2.60.120.10">
    <property type="entry name" value="Jelly Rolls"/>
    <property type="match status" value="1"/>
</dbReference>
<organism evidence="5 6">
    <name type="scientific">Oceanobacillus oncorhynchi</name>
    <dbReference type="NCBI Taxonomy" id="545501"/>
    <lineage>
        <taxon>Bacteria</taxon>
        <taxon>Bacillati</taxon>
        <taxon>Bacillota</taxon>
        <taxon>Bacilli</taxon>
        <taxon>Bacillales</taxon>
        <taxon>Bacillaceae</taxon>
        <taxon>Oceanobacillus</taxon>
    </lineage>
</organism>
<dbReference type="Proteomes" id="UP000040453">
    <property type="component" value="Unassembled WGS sequence"/>
</dbReference>